<name>A0ABQ4PPN1_9GAMM</name>
<dbReference type="EMBL" id="BPEY01000095">
    <property type="protein sequence ID" value="GIU50760.1"/>
    <property type="molecule type" value="Genomic_DNA"/>
</dbReference>
<keyword evidence="2" id="KW-0472">Membrane</keyword>
<dbReference type="RefSeq" id="WP_220782778.1">
    <property type="nucleotide sequence ID" value="NZ_BPEY01000095.1"/>
</dbReference>
<accession>A0ABQ4PPN1</accession>
<dbReference type="InterPro" id="IPR032389">
    <property type="entry name" value="GspB_C"/>
</dbReference>
<organism evidence="4 5">
    <name type="scientific">Shewanella sairae</name>
    <dbReference type="NCBI Taxonomy" id="190310"/>
    <lineage>
        <taxon>Bacteria</taxon>
        <taxon>Pseudomonadati</taxon>
        <taxon>Pseudomonadota</taxon>
        <taxon>Gammaproteobacteria</taxon>
        <taxon>Alteromonadales</taxon>
        <taxon>Shewanellaceae</taxon>
        <taxon>Shewanella</taxon>
    </lineage>
</organism>
<proteinExistence type="predicted"/>
<evidence type="ECO:0000256" key="1">
    <source>
        <dbReference type="SAM" id="MobiDB-lite"/>
    </source>
</evidence>
<reference evidence="4" key="1">
    <citation type="submission" date="2021-05" db="EMBL/GenBank/DDBJ databases">
        <title>Molecular characterization for Shewanella algae harboring chromosomal blaOXA-55-like strains isolated from clinical and environment sample.</title>
        <authorList>
            <person name="Ohama Y."/>
            <person name="Aoki K."/>
            <person name="Harada S."/>
            <person name="Moriya K."/>
            <person name="Ishii Y."/>
            <person name="Tateda K."/>
        </authorList>
    </citation>
    <scope>NUCLEOTIDE SEQUENCE</scope>
    <source>
        <strain evidence="4">JCM 11563</strain>
    </source>
</reference>
<gene>
    <name evidence="4" type="primary">gspB</name>
    <name evidence="4" type="ORF">TUM4438_37910</name>
</gene>
<feature type="transmembrane region" description="Helical" evidence="2">
    <location>
        <begin position="40"/>
        <end position="60"/>
    </location>
</feature>
<evidence type="ECO:0000313" key="5">
    <source>
        <dbReference type="Proteomes" id="UP000887104"/>
    </source>
</evidence>
<evidence type="ECO:0000259" key="3">
    <source>
        <dbReference type="Pfam" id="PF16537"/>
    </source>
</evidence>
<evidence type="ECO:0000313" key="4">
    <source>
        <dbReference type="EMBL" id="GIU50760.1"/>
    </source>
</evidence>
<feature type="domain" description="Type II secretion system protein GspB C-terminal" evidence="3">
    <location>
        <begin position="295"/>
        <end position="354"/>
    </location>
</feature>
<evidence type="ECO:0000256" key="2">
    <source>
        <dbReference type="SAM" id="Phobius"/>
    </source>
</evidence>
<sequence>MSILLDAVTRDKQQSQAITHDVVLTPRAPYKAKQATSGGVKFAALFVLALLLMVLAAWLVSKVFSPITEQVSSIDEHAAPASISQNSSSQNSSTQKAPIAEVRLAGKVALPIAQSLAPQTALHVSGQSGFNAGANSRANSTQPEAANYISNNSDEALDNPLMAALLNAQESVDQEFPQTATKQQVNTVVEDNNRYSNDDEPIILGANSNKRGNDLLDSLKYEVEYAANEVGLETNEPDPNNNLLAAFEAALKDVEREKSVETPVTEAKLDPIPTTPKSDAIPKYGQLPAGLQLQVPEFNINAHVYSSVADNRWLNVDGAELQEGDSIQGKLTIVEIRPRDVVLAIQGTEFKVPAI</sequence>
<comment type="caution">
    <text evidence="4">The sequence shown here is derived from an EMBL/GenBank/DDBJ whole genome shotgun (WGS) entry which is preliminary data.</text>
</comment>
<protein>
    <submittedName>
        <fullName evidence="4">General secretion pathway protein GspB</fullName>
    </submittedName>
</protein>
<keyword evidence="5" id="KW-1185">Reference proteome</keyword>
<feature type="region of interest" description="Disordered" evidence="1">
    <location>
        <begin position="261"/>
        <end position="281"/>
    </location>
</feature>
<keyword evidence="2" id="KW-1133">Transmembrane helix</keyword>
<dbReference type="Pfam" id="PF16537">
    <property type="entry name" value="T2SSB"/>
    <property type="match status" value="1"/>
</dbReference>
<dbReference type="Proteomes" id="UP000887104">
    <property type="component" value="Unassembled WGS sequence"/>
</dbReference>
<keyword evidence="2" id="KW-0812">Transmembrane</keyword>